<dbReference type="Proteomes" id="UP000070444">
    <property type="component" value="Unassembled WGS sequence"/>
</dbReference>
<feature type="compositionally biased region" description="Basic and acidic residues" evidence="1">
    <location>
        <begin position="105"/>
        <end position="152"/>
    </location>
</feature>
<dbReference type="AlphaFoldDB" id="A0A137P0C4"/>
<organism evidence="3 4">
    <name type="scientific">Conidiobolus coronatus (strain ATCC 28846 / CBS 209.66 / NRRL 28638)</name>
    <name type="common">Delacroixia coronata</name>
    <dbReference type="NCBI Taxonomy" id="796925"/>
    <lineage>
        <taxon>Eukaryota</taxon>
        <taxon>Fungi</taxon>
        <taxon>Fungi incertae sedis</taxon>
        <taxon>Zoopagomycota</taxon>
        <taxon>Entomophthoromycotina</taxon>
        <taxon>Entomophthoromycetes</taxon>
        <taxon>Entomophthorales</taxon>
        <taxon>Ancylistaceae</taxon>
        <taxon>Conidiobolus</taxon>
    </lineage>
</organism>
<keyword evidence="2" id="KW-0732">Signal</keyword>
<evidence type="ECO:0000313" key="3">
    <source>
        <dbReference type="EMBL" id="KXN68495.1"/>
    </source>
</evidence>
<protein>
    <recommendedName>
        <fullName evidence="5">Extracellular membrane protein CFEM domain-containing protein</fullName>
    </recommendedName>
</protein>
<feature type="compositionally biased region" description="Low complexity" evidence="1">
    <location>
        <begin position="153"/>
        <end position="174"/>
    </location>
</feature>
<feature type="signal peptide" evidence="2">
    <location>
        <begin position="1"/>
        <end position="17"/>
    </location>
</feature>
<proteinExistence type="predicted"/>
<gene>
    <name evidence="3" type="ORF">CONCODRAFT_104723</name>
</gene>
<reference evidence="3 4" key="1">
    <citation type="journal article" date="2015" name="Genome Biol. Evol.">
        <title>Phylogenomic analyses indicate that early fungi evolved digesting cell walls of algal ancestors of land plants.</title>
        <authorList>
            <person name="Chang Y."/>
            <person name="Wang S."/>
            <person name="Sekimoto S."/>
            <person name="Aerts A.L."/>
            <person name="Choi C."/>
            <person name="Clum A."/>
            <person name="LaButti K.M."/>
            <person name="Lindquist E.A."/>
            <person name="Yee Ngan C."/>
            <person name="Ohm R.A."/>
            <person name="Salamov A.A."/>
            <person name="Grigoriev I.V."/>
            <person name="Spatafora J.W."/>
            <person name="Berbee M.L."/>
        </authorList>
    </citation>
    <scope>NUCLEOTIDE SEQUENCE [LARGE SCALE GENOMIC DNA]</scope>
    <source>
        <strain evidence="3 4">NRRL 28638</strain>
    </source>
</reference>
<feature type="region of interest" description="Disordered" evidence="1">
    <location>
        <begin position="97"/>
        <end position="174"/>
    </location>
</feature>
<feature type="chain" id="PRO_5007294309" description="Extracellular membrane protein CFEM domain-containing protein" evidence="2">
    <location>
        <begin position="18"/>
        <end position="192"/>
    </location>
</feature>
<evidence type="ECO:0000256" key="1">
    <source>
        <dbReference type="SAM" id="MobiDB-lite"/>
    </source>
</evidence>
<accession>A0A137P0C4</accession>
<sequence length="192" mass="21418">MQFKLLAATLLASSVTAEYANYMDCLVKKKCEAERECVNECFQTDKAKQDQFENFNICAGGICIKESTDNNGTTDYIKFYECLPKCYNEHIGKPNDTQVDLNAKASDKKDEEKKEDSKKDGDKKEEEKKDDDKKEGDKKEEEKKDGDKKDDATNNTGNNTTTTKPPAPAPTNNAFKTIPSVFAALFLAALAL</sequence>
<evidence type="ECO:0000313" key="4">
    <source>
        <dbReference type="Proteomes" id="UP000070444"/>
    </source>
</evidence>
<keyword evidence="4" id="KW-1185">Reference proteome</keyword>
<evidence type="ECO:0000256" key="2">
    <source>
        <dbReference type="SAM" id="SignalP"/>
    </source>
</evidence>
<evidence type="ECO:0008006" key="5">
    <source>
        <dbReference type="Google" id="ProtNLM"/>
    </source>
</evidence>
<name>A0A137P0C4_CONC2</name>
<dbReference type="EMBL" id="KQ964573">
    <property type="protein sequence ID" value="KXN68495.1"/>
    <property type="molecule type" value="Genomic_DNA"/>
</dbReference>